<dbReference type="OMA" id="WRDSSHP"/>
<dbReference type="CDD" id="cd19071">
    <property type="entry name" value="AKR_AKR1-5-like"/>
    <property type="match status" value="1"/>
</dbReference>
<dbReference type="EMBL" id="MCGN01000001">
    <property type="protein sequence ID" value="ORZ03507.1"/>
    <property type="molecule type" value="Genomic_DNA"/>
</dbReference>
<dbReference type="InterPro" id="IPR020471">
    <property type="entry name" value="AKR"/>
</dbReference>
<dbReference type="STRING" id="13706.A0A1X2HVB5"/>
<reference evidence="8 9" key="1">
    <citation type="submission" date="2016-07" db="EMBL/GenBank/DDBJ databases">
        <title>Pervasive Adenine N6-methylation of Active Genes in Fungi.</title>
        <authorList>
            <consortium name="DOE Joint Genome Institute"/>
            <person name="Mondo S.J."/>
            <person name="Dannebaum R.O."/>
            <person name="Kuo R.C."/>
            <person name="Labutti K."/>
            <person name="Haridas S."/>
            <person name="Kuo A."/>
            <person name="Salamov A."/>
            <person name="Ahrendt S.R."/>
            <person name="Lipzen A."/>
            <person name="Sullivan W."/>
            <person name="Andreopoulos W.B."/>
            <person name="Clum A."/>
            <person name="Lindquist E."/>
            <person name="Daum C."/>
            <person name="Ramamoorthy G.K."/>
            <person name="Gryganskyi A."/>
            <person name="Culley D."/>
            <person name="Magnuson J.K."/>
            <person name="James T.Y."/>
            <person name="O'Malley M.A."/>
            <person name="Stajich J.E."/>
            <person name="Spatafora J.W."/>
            <person name="Visel A."/>
            <person name="Grigoriev I.V."/>
        </authorList>
    </citation>
    <scope>NUCLEOTIDE SEQUENCE [LARGE SCALE GENOMIC DNA]</scope>
    <source>
        <strain evidence="8 9">NRRL 2496</strain>
    </source>
</reference>
<dbReference type="Gene3D" id="3.20.20.100">
    <property type="entry name" value="NADP-dependent oxidoreductase domain"/>
    <property type="match status" value="1"/>
</dbReference>
<dbReference type="InterPro" id="IPR036812">
    <property type="entry name" value="NAD(P)_OxRdtase_dom_sf"/>
</dbReference>
<dbReference type="Proteomes" id="UP000242180">
    <property type="component" value="Unassembled WGS sequence"/>
</dbReference>
<evidence type="ECO:0000256" key="2">
    <source>
        <dbReference type="ARBA" id="ARBA00022857"/>
    </source>
</evidence>
<dbReference type="PRINTS" id="PR00069">
    <property type="entry name" value="ALDKETRDTASE"/>
</dbReference>
<feature type="binding site" evidence="5">
    <location>
        <position position="109"/>
    </location>
    <ligand>
        <name>substrate</name>
    </ligand>
</feature>
<dbReference type="InParanoid" id="A0A1X2HVB5"/>
<feature type="site" description="Lowers pKa of active site Tyr" evidence="6">
    <location>
        <position position="76"/>
    </location>
</feature>
<comment type="caution">
    <text evidence="8">The sequence shown here is derived from an EMBL/GenBank/DDBJ whole genome shotgun (WGS) entry which is preliminary data.</text>
</comment>
<evidence type="ECO:0000313" key="9">
    <source>
        <dbReference type="Proteomes" id="UP000242180"/>
    </source>
</evidence>
<dbReference type="OrthoDB" id="416253at2759"/>
<evidence type="ECO:0000256" key="3">
    <source>
        <dbReference type="ARBA" id="ARBA00023002"/>
    </source>
</evidence>
<evidence type="ECO:0000259" key="7">
    <source>
        <dbReference type="Pfam" id="PF00248"/>
    </source>
</evidence>
<keyword evidence="2" id="KW-0521">NADP</keyword>
<evidence type="ECO:0000256" key="6">
    <source>
        <dbReference type="PIRSR" id="PIRSR000097-3"/>
    </source>
</evidence>
<accession>A0A1X2HVB5</accession>
<evidence type="ECO:0000313" key="8">
    <source>
        <dbReference type="EMBL" id="ORZ03507.1"/>
    </source>
</evidence>
<dbReference type="FunCoup" id="A0A1X2HVB5">
    <property type="interactions" value="479"/>
</dbReference>
<keyword evidence="3" id="KW-0560">Oxidoreductase</keyword>
<dbReference type="PIRSF" id="PIRSF000097">
    <property type="entry name" value="AKR"/>
    <property type="match status" value="1"/>
</dbReference>
<keyword evidence="9" id="KW-1185">Reference proteome</keyword>
<feature type="active site" description="Proton donor" evidence="4">
    <location>
        <position position="51"/>
    </location>
</feature>
<proteinExistence type="inferred from homology"/>
<name>A0A1X2HVB5_SYNRA</name>
<dbReference type="Pfam" id="PF00248">
    <property type="entry name" value="Aldo_ket_red"/>
    <property type="match status" value="1"/>
</dbReference>
<evidence type="ECO:0000256" key="1">
    <source>
        <dbReference type="ARBA" id="ARBA00007905"/>
    </source>
</evidence>
<gene>
    <name evidence="8" type="ORF">BCR43DRAFT_483485</name>
</gene>
<organism evidence="8 9">
    <name type="scientific">Syncephalastrum racemosum</name>
    <name type="common">Filamentous fungus</name>
    <dbReference type="NCBI Taxonomy" id="13706"/>
    <lineage>
        <taxon>Eukaryota</taxon>
        <taxon>Fungi</taxon>
        <taxon>Fungi incertae sedis</taxon>
        <taxon>Mucoromycota</taxon>
        <taxon>Mucoromycotina</taxon>
        <taxon>Mucoromycetes</taxon>
        <taxon>Mucorales</taxon>
        <taxon>Syncephalastraceae</taxon>
        <taxon>Syncephalastrum</taxon>
    </lineage>
</organism>
<dbReference type="InterPro" id="IPR018170">
    <property type="entry name" value="Aldo/ket_reductase_CS"/>
</dbReference>
<dbReference type="GO" id="GO:0016491">
    <property type="term" value="F:oxidoreductase activity"/>
    <property type="evidence" value="ECO:0007669"/>
    <property type="project" value="UniProtKB-KW"/>
</dbReference>
<dbReference type="PROSITE" id="PS00798">
    <property type="entry name" value="ALDOKETO_REDUCTASE_1"/>
    <property type="match status" value="1"/>
</dbReference>
<dbReference type="PANTHER" id="PTHR11732">
    <property type="entry name" value="ALDO/KETO REDUCTASE"/>
    <property type="match status" value="1"/>
</dbReference>
<feature type="domain" description="NADP-dependent oxidoreductase" evidence="7">
    <location>
        <begin position="18"/>
        <end position="278"/>
    </location>
</feature>
<comment type="similarity">
    <text evidence="1">Belongs to the aldo/keto reductase family.</text>
</comment>
<dbReference type="FunFam" id="3.20.20.100:FF:000006">
    <property type="entry name" value="Aldo-keto reductase family 1 member A1"/>
    <property type="match status" value="1"/>
</dbReference>
<protein>
    <submittedName>
        <fullName evidence="8">NADP-dependent oxidoreductase domain-containing protein</fullName>
    </submittedName>
</protein>
<dbReference type="InterPro" id="IPR023210">
    <property type="entry name" value="NADP_OxRdtase_dom"/>
</dbReference>
<dbReference type="SUPFAM" id="SSF51430">
    <property type="entry name" value="NAD(P)-linked oxidoreductase"/>
    <property type="match status" value="1"/>
</dbReference>
<evidence type="ECO:0000256" key="5">
    <source>
        <dbReference type="PIRSR" id="PIRSR000097-2"/>
    </source>
</evidence>
<evidence type="ECO:0000256" key="4">
    <source>
        <dbReference type="PIRSR" id="PIRSR000097-1"/>
    </source>
</evidence>
<dbReference type="AlphaFoldDB" id="A0A1X2HVB5"/>
<sequence length="304" mass="33773">MSLGRVVKLNTGALMPAVGLGTWQSAPNEVYDAVLTAIKAGYRHIDTAFIYRNEKEVGQAIKDSGVPREQLFVTTKLWNNSHRPDMVEAALKQSLQNLQMDYLDLYLMHWPIAFQASPKPFPKDADKKIILDPATTFNETYAAMEKLVGPRVRAIGVSNFTIGNLQKLLQTARITPAVNQVELHPYFPQWDLLEFCRKANIHVTAYSPLGSTSSPVMEDPTVVDIAAKHKQTPAQILLAWGVQRGTSVIPKSVTPARIIKNFEQVELTQVEMDRLSQVAKADAKRLLDPSSLWGVDIFPAAAKL</sequence>